<evidence type="ECO:0000256" key="2">
    <source>
        <dbReference type="ARBA" id="ARBA00022833"/>
    </source>
</evidence>
<evidence type="ECO:0000256" key="3">
    <source>
        <dbReference type="ARBA" id="ARBA00023015"/>
    </source>
</evidence>
<evidence type="ECO:0000259" key="8">
    <source>
        <dbReference type="SMART" id="SM00906"/>
    </source>
</evidence>
<dbReference type="PANTHER" id="PTHR31313:SF85">
    <property type="entry name" value="ZN(II)2CYS6 TRANSCRIPTION FACTOR (EUROFUNG)"/>
    <property type="match status" value="1"/>
</dbReference>
<keyword evidence="1" id="KW-0479">Metal-binding</keyword>
<evidence type="ECO:0000256" key="1">
    <source>
        <dbReference type="ARBA" id="ARBA00022723"/>
    </source>
</evidence>
<dbReference type="Pfam" id="PF04082">
    <property type="entry name" value="Fungal_trans"/>
    <property type="match status" value="1"/>
</dbReference>
<keyword evidence="6" id="KW-0539">Nucleus</keyword>
<dbReference type="CDD" id="cd12148">
    <property type="entry name" value="fungal_TF_MHR"/>
    <property type="match status" value="1"/>
</dbReference>
<evidence type="ECO:0000256" key="6">
    <source>
        <dbReference type="ARBA" id="ARBA00023242"/>
    </source>
</evidence>
<protein>
    <recommendedName>
        <fullName evidence="8">Xylanolytic transcriptional activator regulatory domain-containing protein</fullName>
    </recommendedName>
</protein>
<sequence length="493" mass="54667">MARTPDSSGKQRGESIDASAQKTAKDRQARKYRFACGIVENVRLDAMEACPVCLAIGEQCYFSKVPSVAYSIALQNRLETCESLLNRLRVANDEERSRLLENHFNGNAAYKSGKRRRPGDGIDVTTNKGAHEEHSPGGTDVAAASSDNELVEVFNETSVDDHGRICFYGTTSLFHVQPDVNPRGPTLPQDVGDHVLSLQTEPFSYDAISQWDNNLSLDTPSPATSVGTRTDIGTYMNVDVDSQLCQELLDTYWCWPHHLHLVLCRKIFMRDILANGPYVTPFLLNTILAEAARYSDRPDAAYLGQTFAQKTLDTLAQEVDRGSSIPTIQGLLIYSARECACGRTSQGWLYTGMAFSMMRDMGIHIHLKKLLHLGGRYSAAELALRQQIFWSCYTWDKTMSLCLGRAPAMHDFIAHPSTDFLLDGDEADTDVWKPKFATTSALELISDSHDRLLPSHFISYNGIKKRGVNDLANGCDKGLTAIIAELLSCDSLH</sequence>
<dbReference type="SMART" id="SM00906">
    <property type="entry name" value="Fungal_trans"/>
    <property type="match status" value="1"/>
</dbReference>
<dbReference type="GO" id="GO:0003677">
    <property type="term" value="F:DNA binding"/>
    <property type="evidence" value="ECO:0007669"/>
    <property type="project" value="UniProtKB-KW"/>
</dbReference>
<name>A0AA43QR13_9LECA</name>
<accession>A0AA43QR13</accession>
<reference evidence="9" key="1">
    <citation type="journal article" date="2023" name="Genome Biol. Evol.">
        <title>First Whole Genome Sequence and Flow Cytometry Genome Size Data for the Lichen-Forming Fungus Ramalina farinacea (Ascomycota).</title>
        <authorList>
            <person name="Llewellyn T."/>
            <person name="Mian S."/>
            <person name="Hill R."/>
            <person name="Leitch I.J."/>
            <person name="Gaya E."/>
        </authorList>
    </citation>
    <scope>NUCLEOTIDE SEQUENCE</scope>
    <source>
        <strain evidence="9">LIQ254RAFAR</strain>
    </source>
</reference>
<feature type="domain" description="Xylanolytic transcriptional activator regulatory" evidence="8">
    <location>
        <begin position="347"/>
        <end position="425"/>
    </location>
</feature>
<gene>
    <name evidence="9" type="ORF">OHK93_000748</name>
</gene>
<keyword evidence="2" id="KW-0862">Zinc</keyword>
<evidence type="ECO:0000313" key="10">
    <source>
        <dbReference type="Proteomes" id="UP001161017"/>
    </source>
</evidence>
<proteinExistence type="predicted"/>
<feature type="region of interest" description="Disordered" evidence="7">
    <location>
        <begin position="109"/>
        <end position="142"/>
    </location>
</feature>
<dbReference type="EMBL" id="JAPUFD010000010">
    <property type="protein sequence ID" value="MDI1489551.1"/>
    <property type="molecule type" value="Genomic_DNA"/>
</dbReference>
<keyword evidence="5" id="KW-0804">Transcription</keyword>
<dbReference type="Proteomes" id="UP001161017">
    <property type="component" value="Unassembled WGS sequence"/>
</dbReference>
<dbReference type="GO" id="GO:0006351">
    <property type="term" value="P:DNA-templated transcription"/>
    <property type="evidence" value="ECO:0007669"/>
    <property type="project" value="InterPro"/>
</dbReference>
<evidence type="ECO:0000256" key="4">
    <source>
        <dbReference type="ARBA" id="ARBA00023125"/>
    </source>
</evidence>
<evidence type="ECO:0000313" key="9">
    <source>
        <dbReference type="EMBL" id="MDI1489551.1"/>
    </source>
</evidence>
<dbReference type="InterPro" id="IPR051615">
    <property type="entry name" value="Transcr_Regulatory_Elem"/>
</dbReference>
<comment type="caution">
    <text evidence="9">The sequence shown here is derived from an EMBL/GenBank/DDBJ whole genome shotgun (WGS) entry which is preliminary data.</text>
</comment>
<keyword evidence="10" id="KW-1185">Reference proteome</keyword>
<dbReference type="GO" id="GO:0008270">
    <property type="term" value="F:zinc ion binding"/>
    <property type="evidence" value="ECO:0007669"/>
    <property type="project" value="InterPro"/>
</dbReference>
<evidence type="ECO:0000256" key="7">
    <source>
        <dbReference type="SAM" id="MobiDB-lite"/>
    </source>
</evidence>
<dbReference type="InterPro" id="IPR007219">
    <property type="entry name" value="XnlR_reg_dom"/>
</dbReference>
<dbReference type="AlphaFoldDB" id="A0AA43QR13"/>
<keyword evidence="4" id="KW-0238">DNA-binding</keyword>
<organism evidence="9 10">
    <name type="scientific">Ramalina farinacea</name>
    <dbReference type="NCBI Taxonomy" id="258253"/>
    <lineage>
        <taxon>Eukaryota</taxon>
        <taxon>Fungi</taxon>
        <taxon>Dikarya</taxon>
        <taxon>Ascomycota</taxon>
        <taxon>Pezizomycotina</taxon>
        <taxon>Lecanoromycetes</taxon>
        <taxon>OSLEUM clade</taxon>
        <taxon>Lecanoromycetidae</taxon>
        <taxon>Lecanorales</taxon>
        <taxon>Lecanorineae</taxon>
        <taxon>Ramalinaceae</taxon>
        <taxon>Ramalina</taxon>
    </lineage>
</organism>
<dbReference type="PANTHER" id="PTHR31313">
    <property type="entry name" value="TY1 ENHANCER ACTIVATOR"/>
    <property type="match status" value="1"/>
</dbReference>
<keyword evidence="3" id="KW-0805">Transcription regulation</keyword>
<evidence type="ECO:0000256" key="5">
    <source>
        <dbReference type="ARBA" id="ARBA00023163"/>
    </source>
</evidence>
<feature type="region of interest" description="Disordered" evidence="7">
    <location>
        <begin position="1"/>
        <end position="24"/>
    </location>
</feature>